<evidence type="ECO:0000313" key="1">
    <source>
        <dbReference type="EMBL" id="KAL2049019.1"/>
    </source>
</evidence>
<keyword evidence="2" id="KW-1185">Reference proteome</keyword>
<name>A0ABR4ATI6_9LECA</name>
<gene>
    <name evidence="1" type="ORF">ABVK25_010690</name>
</gene>
<dbReference type="EMBL" id="JBHFEH010000073">
    <property type="protein sequence ID" value="KAL2049019.1"/>
    <property type="molecule type" value="Genomic_DNA"/>
</dbReference>
<sequence>MDHLPYPEDPAYSHLRVPYLVRNVYDDVFEEAGFNRYPEALGIDRENLTYEQYDANVLDPFLQEWVFFGLLSTVFGLRSIDIDHKRFIRRDDPSTLSTIPLLEYLDKWSKIGVSKENKLEERRVLFESISVAADALSNLSSSITWNQNIVHPSDQETLYISYVILRETLQWMATDNEVLSTRKSRAEEKQEADKDMADYLAFANNENVHELEIPLLKARLDASSWCPNHIDSICYNATLM</sequence>
<comment type="caution">
    <text evidence="1">The sequence shown here is derived from an EMBL/GenBank/DDBJ whole genome shotgun (WGS) entry which is preliminary data.</text>
</comment>
<accession>A0ABR4ATI6</accession>
<reference evidence="1 2" key="1">
    <citation type="submission" date="2024-09" db="EMBL/GenBank/DDBJ databases">
        <title>Rethinking Asexuality: The Enigmatic Case of Functional Sexual Genes in Lepraria (Stereocaulaceae).</title>
        <authorList>
            <person name="Doellman M."/>
            <person name="Sun Y."/>
            <person name="Barcenas-Pena A."/>
            <person name="Lumbsch H.T."/>
            <person name="Grewe F."/>
        </authorList>
    </citation>
    <scope>NUCLEOTIDE SEQUENCE [LARGE SCALE GENOMIC DNA]</scope>
    <source>
        <strain evidence="1 2">Grewe 0041</strain>
    </source>
</reference>
<organism evidence="1 2">
    <name type="scientific">Lepraria finkii</name>
    <dbReference type="NCBI Taxonomy" id="1340010"/>
    <lineage>
        <taxon>Eukaryota</taxon>
        <taxon>Fungi</taxon>
        <taxon>Dikarya</taxon>
        <taxon>Ascomycota</taxon>
        <taxon>Pezizomycotina</taxon>
        <taxon>Lecanoromycetes</taxon>
        <taxon>OSLEUM clade</taxon>
        <taxon>Lecanoromycetidae</taxon>
        <taxon>Lecanorales</taxon>
        <taxon>Lecanorineae</taxon>
        <taxon>Stereocaulaceae</taxon>
        <taxon>Lepraria</taxon>
    </lineage>
</organism>
<protein>
    <submittedName>
        <fullName evidence="1">Uncharacterized protein</fullName>
    </submittedName>
</protein>
<evidence type="ECO:0000313" key="2">
    <source>
        <dbReference type="Proteomes" id="UP001590951"/>
    </source>
</evidence>
<proteinExistence type="predicted"/>
<dbReference type="Proteomes" id="UP001590951">
    <property type="component" value="Unassembled WGS sequence"/>
</dbReference>